<protein>
    <recommendedName>
        <fullName evidence="2">RNA-binding S4 domain-containing protein</fullName>
    </recommendedName>
</protein>
<dbReference type="InterPro" id="IPR002942">
    <property type="entry name" value="S4_RNA-bd"/>
</dbReference>
<dbReference type="InterPro" id="IPR040591">
    <property type="entry name" value="RqcP2_RBD"/>
</dbReference>
<evidence type="ECO:0000256" key="1">
    <source>
        <dbReference type="PROSITE-ProRule" id="PRU00182"/>
    </source>
</evidence>
<dbReference type="Pfam" id="PF01479">
    <property type="entry name" value="S4"/>
    <property type="match status" value="1"/>
</dbReference>
<sequence length="293" mass="31783">MLMHLAGRWAPHVAACRHARHSLRACVAVRAKTTELGWVAPENREDVRRVLEIADRAADRWTVVMTDFLSPAVLADAMASLGGRSDIVVLPWGGYQNAERCRLVMGREEVMAEAQAGSDPGGVVALDVRGNFMFDPAKHPDFLGAILGTGVVREKVGDILVQGEAGAQILVDPELAEHFETSLTQVRTVPVKTTVVPLANLKVPPPKVEEMNSVEASLRLDALASAGFRMSRSKMADLIKAGDVRVNWKTAARTSAELAEGDVVSCTGKGRIKIQAVTMTKKEKYSVTIMRYT</sequence>
<evidence type="ECO:0000313" key="3">
    <source>
        <dbReference type="EMBL" id="CAD8684460.1"/>
    </source>
</evidence>
<dbReference type="Pfam" id="PF17774">
    <property type="entry name" value="YlmH_RBD"/>
    <property type="match status" value="1"/>
</dbReference>
<evidence type="ECO:0000259" key="2">
    <source>
        <dbReference type="SMART" id="SM00363"/>
    </source>
</evidence>
<dbReference type="PROSITE" id="PS50889">
    <property type="entry name" value="S4"/>
    <property type="match status" value="1"/>
</dbReference>
<dbReference type="InterPro" id="IPR017506">
    <property type="entry name" value="PSII_S4"/>
</dbReference>
<dbReference type="InterPro" id="IPR036986">
    <property type="entry name" value="S4_RNA-bd_sf"/>
</dbReference>
<dbReference type="EMBL" id="HBFB01020963">
    <property type="protein sequence ID" value="CAD8684460.1"/>
    <property type="molecule type" value="Transcribed_RNA"/>
</dbReference>
<name>A0A7S0RQE4_9CHLO</name>
<dbReference type="SMART" id="SM00363">
    <property type="entry name" value="S4"/>
    <property type="match status" value="1"/>
</dbReference>
<feature type="domain" description="RNA-binding S4" evidence="2">
    <location>
        <begin position="218"/>
        <end position="278"/>
    </location>
</feature>
<dbReference type="PANTHER" id="PTHR13633">
    <property type="entry name" value="MITOCHONDRIAL TRANSCRIPTION RESCUE FACTOR 1"/>
    <property type="match status" value="1"/>
</dbReference>
<keyword evidence="1" id="KW-0694">RNA-binding</keyword>
<organism evidence="3">
    <name type="scientific">Chlamydomonas leiostraca</name>
    <dbReference type="NCBI Taxonomy" id="1034604"/>
    <lineage>
        <taxon>Eukaryota</taxon>
        <taxon>Viridiplantae</taxon>
        <taxon>Chlorophyta</taxon>
        <taxon>core chlorophytes</taxon>
        <taxon>Chlorophyceae</taxon>
        <taxon>CS clade</taxon>
        <taxon>Chlamydomonadales</taxon>
        <taxon>Chlamydomonadaceae</taxon>
        <taxon>Chlamydomonas</taxon>
    </lineage>
</organism>
<dbReference type="AlphaFoldDB" id="A0A7S0RQE4"/>
<dbReference type="CDD" id="cd00165">
    <property type="entry name" value="S4"/>
    <property type="match status" value="1"/>
</dbReference>
<dbReference type="Gene3D" id="3.10.290.10">
    <property type="entry name" value="RNA-binding S4 domain"/>
    <property type="match status" value="1"/>
</dbReference>
<accession>A0A7S0RQE4</accession>
<dbReference type="GO" id="GO:0003723">
    <property type="term" value="F:RNA binding"/>
    <property type="evidence" value="ECO:0007669"/>
    <property type="project" value="UniProtKB-KW"/>
</dbReference>
<dbReference type="Gene3D" id="3.30.1370.160">
    <property type="match status" value="1"/>
</dbReference>
<dbReference type="PANTHER" id="PTHR13633:SF3">
    <property type="entry name" value="MITOCHONDRIAL TRANSCRIPTION RESCUE FACTOR 1"/>
    <property type="match status" value="1"/>
</dbReference>
<dbReference type="Gene3D" id="3.30.70.330">
    <property type="match status" value="1"/>
</dbReference>
<dbReference type="NCBIfam" id="TIGR03069">
    <property type="entry name" value="PS_II_S4"/>
    <property type="match status" value="1"/>
</dbReference>
<dbReference type="InterPro" id="IPR012677">
    <property type="entry name" value="Nucleotide-bd_a/b_plait_sf"/>
</dbReference>
<proteinExistence type="predicted"/>
<reference evidence="3" key="1">
    <citation type="submission" date="2021-01" db="EMBL/GenBank/DDBJ databases">
        <authorList>
            <person name="Corre E."/>
            <person name="Pelletier E."/>
            <person name="Niang G."/>
            <person name="Scheremetjew M."/>
            <person name="Finn R."/>
            <person name="Kale V."/>
            <person name="Holt S."/>
            <person name="Cochrane G."/>
            <person name="Meng A."/>
            <person name="Brown T."/>
            <person name="Cohen L."/>
        </authorList>
    </citation>
    <scope>NUCLEOTIDE SEQUENCE</scope>
    <source>
        <strain evidence="3">SAG 11-49</strain>
    </source>
</reference>
<gene>
    <name evidence="3" type="ORF">CLEI1391_LOCUS11793</name>
</gene>
<dbReference type="SUPFAM" id="SSF55174">
    <property type="entry name" value="Alpha-L RNA-binding motif"/>
    <property type="match status" value="1"/>
</dbReference>